<evidence type="ECO:0000313" key="4">
    <source>
        <dbReference type="EMBL" id="RDW57595.1"/>
    </source>
</evidence>
<dbReference type="InterPro" id="IPR045312">
    <property type="entry name" value="PCBER-like"/>
</dbReference>
<keyword evidence="2" id="KW-0560">Oxidoreductase</keyword>
<feature type="domain" description="NmrA-like" evidence="3">
    <location>
        <begin position="8"/>
        <end position="260"/>
    </location>
</feature>
<dbReference type="Gene3D" id="3.40.50.720">
    <property type="entry name" value="NAD(P)-binding Rossmann-like Domain"/>
    <property type="match status" value="1"/>
</dbReference>
<evidence type="ECO:0000259" key="3">
    <source>
        <dbReference type="Pfam" id="PF05368"/>
    </source>
</evidence>
<dbReference type="STRING" id="1849047.A0A3D8Q6Y0"/>
<comment type="caution">
    <text evidence="4">The sequence shown here is derived from an EMBL/GenBank/DDBJ whole genome shotgun (WGS) entry which is preliminary data.</text>
</comment>
<keyword evidence="1" id="KW-0521">NADP</keyword>
<dbReference type="InterPro" id="IPR036291">
    <property type="entry name" value="NAD(P)-bd_dom_sf"/>
</dbReference>
<dbReference type="InterPro" id="IPR051609">
    <property type="entry name" value="NmrA/Isoflavone_reductase-like"/>
</dbReference>
<accession>A0A3D8Q6Y0</accession>
<dbReference type="AlphaFoldDB" id="A0A3D8Q6Y0"/>
<keyword evidence="5" id="KW-1185">Reference proteome</keyword>
<evidence type="ECO:0000313" key="5">
    <source>
        <dbReference type="Proteomes" id="UP000256645"/>
    </source>
</evidence>
<reference evidence="4 5" key="1">
    <citation type="journal article" date="2018" name="IMA Fungus">
        <title>IMA Genome-F 9: Draft genome sequence of Annulohypoxylon stygium, Aspergillus mulundensis, Berkeleyomyces basicola (syn. Thielaviopsis basicola), Ceratocystis smalleyi, two Cercospora beticola strains, Coleophoma cylindrospora, Fusarium fracticaudum, Phialophora cf. hyalina, and Morchella septimelata.</title>
        <authorList>
            <person name="Wingfield B.D."/>
            <person name="Bills G.F."/>
            <person name="Dong Y."/>
            <person name="Huang W."/>
            <person name="Nel W.J."/>
            <person name="Swalarsk-Parry B.S."/>
            <person name="Vaghefi N."/>
            <person name="Wilken P.M."/>
            <person name="An Z."/>
            <person name="de Beer Z.W."/>
            <person name="De Vos L."/>
            <person name="Chen L."/>
            <person name="Duong T.A."/>
            <person name="Gao Y."/>
            <person name="Hammerbacher A."/>
            <person name="Kikkert J.R."/>
            <person name="Li Y."/>
            <person name="Li H."/>
            <person name="Li K."/>
            <person name="Li Q."/>
            <person name="Liu X."/>
            <person name="Ma X."/>
            <person name="Naidoo K."/>
            <person name="Pethybridge S.J."/>
            <person name="Sun J."/>
            <person name="Steenkamp E.T."/>
            <person name="van der Nest M.A."/>
            <person name="van Wyk S."/>
            <person name="Wingfield M.J."/>
            <person name="Xiong C."/>
            <person name="Yue Q."/>
            <person name="Zhang X."/>
        </authorList>
    </citation>
    <scope>NUCLEOTIDE SEQUENCE [LARGE SCALE GENOMIC DNA]</scope>
    <source>
        <strain evidence="4 5">BP6252</strain>
    </source>
</reference>
<dbReference type="Proteomes" id="UP000256645">
    <property type="component" value="Unassembled WGS sequence"/>
</dbReference>
<organism evidence="4 5">
    <name type="scientific">Coleophoma cylindrospora</name>
    <dbReference type="NCBI Taxonomy" id="1849047"/>
    <lineage>
        <taxon>Eukaryota</taxon>
        <taxon>Fungi</taxon>
        <taxon>Dikarya</taxon>
        <taxon>Ascomycota</taxon>
        <taxon>Pezizomycotina</taxon>
        <taxon>Leotiomycetes</taxon>
        <taxon>Helotiales</taxon>
        <taxon>Dermateaceae</taxon>
        <taxon>Coleophoma</taxon>
    </lineage>
</organism>
<gene>
    <name evidence="4" type="ORF">BP6252_13677</name>
</gene>
<dbReference type="Pfam" id="PF05368">
    <property type="entry name" value="NmrA"/>
    <property type="match status" value="1"/>
</dbReference>
<evidence type="ECO:0000256" key="2">
    <source>
        <dbReference type="ARBA" id="ARBA00023002"/>
    </source>
</evidence>
<dbReference type="CDD" id="cd05259">
    <property type="entry name" value="PCBER_SDR_a"/>
    <property type="match status" value="1"/>
</dbReference>
<evidence type="ECO:0000256" key="1">
    <source>
        <dbReference type="ARBA" id="ARBA00022857"/>
    </source>
</evidence>
<sequence>MTERRDNENLLLFGATGSIGAFILDKLIENKKHFGSIAIFTSPGTIEKKADKIQQLKANGVKVISGDVRNPNEVTNAFEGIDTVISAIGRNVIAEQINWIHLADQASSVKRFFPSEFGTDIEYGPESAHEIPNQQKLKVRAALKQVKNLHYTYIVTGPYAQAEIPAFLGALPSAPEIGSFNVMTKTAVLIGDGTVKISLTTPSDVGKLVVQALLHPDVSRNRALKVNSFTTTPNEILNEFEKQLGETWTVKYTSFDELRRLETNAWNNKHPMAPIFTLRRIWSEGGTLYDKRDNALINGEDMETLADAVKAAISTQKSDSQDAYKDRKFM</sequence>
<dbReference type="PANTHER" id="PTHR47706:SF11">
    <property type="entry name" value="ISOFLAVONE REDUCTASE FAMILY PROTEIN (AFU_ORTHOLOGUE AFUA_1G12510)"/>
    <property type="match status" value="1"/>
</dbReference>
<protein>
    <recommendedName>
        <fullName evidence="3">NmrA-like domain-containing protein</fullName>
    </recommendedName>
</protein>
<dbReference type="InterPro" id="IPR008030">
    <property type="entry name" value="NmrA-like"/>
</dbReference>
<name>A0A3D8Q6Y0_9HELO</name>
<dbReference type="Gene3D" id="3.90.25.10">
    <property type="entry name" value="UDP-galactose 4-epimerase, domain 1"/>
    <property type="match status" value="1"/>
</dbReference>
<dbReference type="OrthoDB" id="419598at2759"/>
<dbReference type="PANTHER" id="PTHR47706">
    <property type="entry name" value="NMRA-LIKE FAMILY PROTEIN"/>
    <property type="match status" value="1"/>
</dbReference>
<dbReference type="GO" id="GO:0016491">
    <property type="term" value="F:oxidoreductase activity"/>
    <property type="evidence" value="ECO:0007669"/>
    <property type="project" value="UniProtKB-KW"/>
</dbReference>
<dbReference type="EMBL" id="PDLM01000019">
    <property type="protein sequence ID" value="RDW57595.1"/>
    <property type="molecule type" value="Genomic_DNA"/>
</dbReference>
<proteinExistence type="predicted"/>
<dbReference type="SUPFAM" id="SSF51735">
    <property type="entry name" value="NAD(P)-binding Rossmann-fold domains"/>
    <property type="match status" value="1"/>
</dbReference>